<dbReference type="PANTHER" id="PTHR48086:SF6">
    <property type="entry name" value="CATION_ACETATE SYMPORTER ACTP"/>
    <property type="match status" value="1"/>
</dbReference>
<feature type="transmembrane region" description="Helical" evidence="10">
    <location>
        <begin position="513"/>
        <end position="532"/>
    </location>
</feature>
<evidence type="ECO:0000256" key="4">
    <source>
        <dbReference type="ARBA" id="ARBA00022475"/>
    </source>
</evidence>
<gene>
    <name evidence="11" type="ORF">wt3.24</name>
</gene>
<dbReference type="Pfam" id="PF00474">
    <property type="entry name" value="SSF"/>
    <property type="match status" value="1"/>
</dbReference>
<dbReference type="PANTHER" id="PTHR48086">
    <property type="entry name" value="SODIUM/PROLINE SYMPORTER-RELATED"/>
    <property type="match status" value="1"/>
</dbReference>
<protein>
    <submittedName>
        <fullName evidence="11">Wt3.24</fullName>
    </submittedName>
</protein>
<dbReference type="Gene3D" id="1.20.1730.10">
    <property type="entry name" value="Sodium/glucose cotransporter"/>
    <property type="match status" value="1"/>
</dbReference>
<keyword evidence="7 10" id="KW-1133">Transmembrane helix</keyword>
<dbReference type="GO" id="GO:0015293">
    <property type="term" value="F:symporter activity"/>
    <property type="evidence" value="ECO:0007669"/>
    <property type="project" value="UniProtKB-KW"/>
</dbReference>
<feature type="transmembrane region" description="Helical" evidence="10">
    <location>
        <begin position="147"/>
        <end position="174"/>
    </location>
</feature>
<organism evidence="11">
    <name type="scientific">Streptomyces sp. WT3</name>
    <dbReference type="NCBI Taxonomy" id="1178025"/>
    <lineage>
        <taxon>Bacteria</taxon>
        <taxon>Bacillati</taxon>
        <taxon>Actinomycetota</taxon>
        <taxon>Actinomycetes</taxon>
        <taxon>Kitasatosporales</taxon>
        <taxon>Streptomycetaceae</taxon>
        <taxon>Streptomyces</taxon>
    </lineage>
</organism>
<keyword evidence="6" id="KW-0769">Symport</keyword>
<feature type="transmembrane region" description="Helical" evidence="10">
    <location>
        <begin position="314"/>
        <end position="339"/>
    </location>
</feature>
<feature type="transmembrane region" description="Helical" evidence="10">
    <location>
        <begin position="75"/>
        <end position="95"/>
    </location>
</feature>
<feature type="transmembrane region" description="Helical" evidence="10">
    <location>
        <begin position="284"/>
        <end position="302"/>
    </location>
</feature>
<feature type="transmembrane region" description="Helical" evidence="10">
    <location>
        <begin position="366"/>
        <end position="394"/>
    </location>
</feature>
<keyword evidence="8 10" id="KW-0472">Membrane</keyword>
<keyword evidence="4" id="KW-1003">Cell membrane</keyword>
<evidence type="ECO:0000313" key="11">
    <source>
        <dbReference type="EMBL" id="AFI64523.1"/>
    </source>
</evidence>
<dbReference type="InterPro" id="IPR001734">
    <property type="entry name" value="Na/solute_symporter"/>
</dbReference>
<feature type="transmembrane region" description="Helical" evidence="10">
    <location>
        <begin position="180"/>
        <end position="199"/>
    </location>
</feature>
<evidence type="ECO:0000256" key="9">
    <source>
        <dbReference type="RuleBase" id="RU362091"/>
    </source>
</evidence>
<sequence>MTNVLADPSSPITVFLADPPPPVENTWAAPAIAIPLAVAIGILLFVILKKTRGSVRTSSDFLIAGRKITVPQNTLAFATAPIMYSTMVIITGHIALNGFDAVLLLTAFTMSMVVSLLIYAGPLRNVGGHTLGDLFALRADERTARTASAVVVLLTYVMFLIVTMAALAFVIYRLFGLESLPAVAAVTIVVGLIIVLYVFMGGMLGVTRMLMVKAVLVIAVVAVLTVFALAKYNLNVFSLLEDAQANAKPDKRGYDLLGPGRLFAEGSTRSAPPEADPWVHLSKVFSIVVGTAGIPFLFMRNYAVRSGRDARKSVGWASMLVVGFYACMSLLGLGAVAILGGKEIGVIAAHRDTTLPKLADELGGPAMVGALGAVSLLVVAAVLAALLINVVTSISKDLSVVRGRKLDPDAELKAIRRNVAIIGVVSVVVGVAMLPVLTHVFIPTAIDLGGAAVLPAVVYSLYWRRFNTAGLKWAVYGGIAVTMFLVVFSNGVSGDEAAIFADADFKFVDFEPGLVSIPVAFLLGYIGTITSSERNDAAFAEMQVRALTGAVIPARKEAPVDGADQIDRKIPVPSEAR</sequence>
<accession>I1WE29</accession>
<dbReference type="GO" id="GO:0015123">
    <property type="term" value="F:acetate transmembrane transporter activity"/>
    <property type="evidence" value="ECO:0007669"/>
    <property type="project" value="TreeGrafter"/>
</dbReference>
<feature type="transmembrane region" description="Helical" evidence="10">
    <location>
        <begin position="415"/>
        <end position="434"/>
    </location>
</feature>
<dbReference type="GO" id="GO:0006847">
    <property type="term" value="P:plasma membrane acetate transport"/>
    <property type="evidence" value="ECO:0007669"/>
    <property type="project" value="TreeGrafter"/>
</dbReference>
<evidence type="ECO:0000256" key="7">
    <source>
        <dbReference type="ARBA" id="ARBA00022989"/>
    </source>
</evidence>
<evidence type="ECO:0000256" key="6">
    <source>
        <dbReference type="ARBA" id="ARBA00022847"/>
    </source>
</evidence>
<dbReference type="GO" id="GO:0005886">
    <property type="term" value="C:plasma membrane"/>
    <property type="evidence" value="ECO:0007669"/>
    <property type="project" value="UniProtKB-SubCell"/>
</dbReference>
<feature type="transmembrane region" description="Helical" evidence="10">
    <location>
        <begin position="211"/>
        <end position="230"/>
    </location>
</feature>
<proteinExistence type="inferred from homology"/>
<dbReference type="InterPro" id="IPR050277">
    <property type="entry name" value="Sodium:Solute_Symporter"/>
</dbReference>
<reference evidence="11" key="1">
    <citation type="submission" date="2012-01" db="EMBL/GenBank/DDBJ databases">
        <authorList>
            <person name="Wang T."/>
            <person name="Qin Z."/>
        </authorList>
    </citation>
    <scope>NUCLEOTIDE SEQUENCE</scope>
    <source>
        <strain evidence="11">WT3</strain>
    </source>
</reference>
<dbReference type="InterPro" id="IPR038377">
    <property type="entry name" value="Na/Glc_symporter_sf"/>
</dbReference>
<evidence type="ECO:0000256" key="8">
    <source>
        <dbReference type="ARBA" id="ARBA00023136"/>
    </source>
</evidence>
<dbReference type="AlphaFoldDB" id="I1WE29"/>
<keyword evidence="3" id="KW-0813">Transport</keyword>
<comment type="subcellular location">
    <subcellularLocation>
        <location evidence="1">Cell membrane</location>
        <topology evidence="1">Multi-pass membrane protein</topology>
    </subcellularLocation>
</comment>
<dbReference type="PROSITE" id="PS50283">
    <property type="entry name" value="NA_SOLUT_SYMP_3"/>
    <property type="match status" value="1"/>
</dbReference>
<feature type="transmembrane region" description="Helical" evidence="10">
    <location>
        <begin position="473"/>
        <end position="493"/>
    </location>
</feature>
<evidence type="ECO:0000256" key="2">
    <source>
        <dbReference type="ARBA" id="ARBA00006434"/>
    </source>
</evidence>
<feature type="transmembrane region" description="Helical" evidence="10">
    <location>
        <begin position="440"/>
        <end position="461"/>
    </location>
</feature>
<evidence type="ECO:0000256" key="3">
    <source>
        <dbReference type="ARBA" id="ARBA00022448"/>
    </source>
</evidence>
<evidence type="ECO:0000256" key="5">
    <source>
        <dbReference type="ARBA" id="ARBA00022692"/>
    </source>
</evidence>
<evidence type="ECO:0000256" key="1">
    <source>
        <dbReference type="ARBA" id="ARBA00004651"/>
    </source>
</evidence>
<feature type="transmembrane region" description="Helical" evidence="10">
    <location>
        <begin position="27"/>
        <end position="48"/>
    </location>
</feature>
<comment type="similarity">
    <text evidence="2 9">Belongs to the sodium:solute symporter (SSF) (TC 2.A.21) family.</text>
</comment>
<feature type="transmembrane region" description="Helical" evidence="10">
    <location>
        <begin position="101"/>
        <end position="120"/>
    </location>
</feature>
<evidence type="ECO:0000256" key="10">
    <source>
        <dbReference type="SAM" id="Phobius"/>
    </source>
</evidence>
<keyword evidence="5 10" id="KW-0812">Transmembrane</keyword>
<name>I1WE29_9ACTN</name>
<dbReference type="EMBL" id="JQ432566">
    <property type="protein sequence ID" value="AFI64523.1"/>
    <property type="molecule type" value="Genomic_DNA"/>
</dbReference>